<keyword evidence="1" id="KW-1133">Transmembrane helix</keyword>
<dbReference type="EMBL" id="CP005996">
    <property type="protein sequence ID" value="AGS40573.1"/>
    <property type="molecule type" value="Genomic_DNA"/>
</dbReference>
<dbReference type="eggNOG" id="COG1088">
    <property type="taxonomic scope" value="Bacteria"/>
</dbReference>
<reference evidence="2 3" key="1">
    <citation type="submission" date="2013-05" db="EMBL/GenBank/DDBJ databases">
        <title>Between feast and famine: a lifestyle of most important marine PAH-degrading bacterium Cycloclasticus sp. 7ME.</title>
        <authorList>
            <person name="Yakimov M.M."/>
            <person name="Messina E."/>
            <person name="Genovese M."/>
            <person name="Denaro R."/>
            <person name="Crisafi F."/>
            <person name="Russo D."/>
            <person name="Cappello S."/>
            <person name="Santisi S."/>
            <person name="Smedile F."/>
            <person name="Golyshina O.V."/>
            <person name="Tran H."/>
            <person name="Pieper D.H."/>
            <person name="Golyshin P.N."/>
            <person name="Giuliano L."/>
        </authorList>
    </citation>
    <scope>NUCLEOTIDE SEQUENCE [LARGE SCALE GENOMIC DNA]</scope>
    <source>
        <strain evidence="2 3">78-ME</strain>
    </source>
</reference>
<name>S5TZX2_9GAMM</name>
<dbReference type="RefSeq" id="WP_020933061.1">
    <property type="nucleotide sequence ID" value="NC_021917.1"/>
</dbReference>
<dbReference type="AlphaFoldDB" id="S5TZX2"/>
<dbReference type="Gene3D" id="3.40.50.720">
    <property type="entry name" value="NAD(P)-binding Rossmann-like Domain"/>
    <property type="match status" value="1"/>
</dbReference>
<dbReference type="InterPro" id="IPR036291">
    <property type="entry name" value="NAD(P)-bd_dom_sf"/>
</dbReference>
<sequence length="78" mass="8650">MEKRILITGGADFLGSNFCERLFKECNDIISQVVFLRALKIISQTLLIPPNLGYGYINYGLIVVNVCFILNVVDGAVI</sequence>
<dbReference type="PATRIC" id="fig|1198232.3.peg.2231"/>
<evidence type="ECO:0000313" key="2">
    <source>
        <dbReference type="EMBL" id="AGS40573.1"/>
    </source>
</evidence>
<accession>S5TZX2</accession>
<evidence type="ECO:0000313" key="3">
    <source>
        <dbReference type="Proteomes" id="UP000015380"/>
    </source>
</evidence>
<proteinExistence type="predicted"/>
<dbReference type="SUPFAM" id="SSF51735">
    <property type="entry name" value="NAD(P)-binding Rossmann-fold domains"/>
    <property type="match status" value="1"/>
</dbReference>
<dbReference type="Proteomes" id="UP000015380">
    <property type="component" value="Chromosome"/>
</dbReference>
<gene>
    <name evidence="2" type="ORF">CYCME_2261</name>
</gene>
<dbReference type="HOGENOM" id="CLU_2616105_0_0_6"/>
<evidence type="ECO:0000256" key="1">
    <source>
        <dbReference type="SAM" id="Phobius"/>
    </source>
</evidence>
<dbReference type="KEGG" id="cza:CYCME_2261"/>
<reference evidence="3" key="2">
    <citation type="journal article" date="2016" name="Environ. Microbiol. Rep.">
        <title>Analysis of defence systems and a conjugative IncP-1 plasmid in the marine polyaromatic hydrocarbons-degrading bacterium Cycloclasticus sp. 78-ME.</title>
        <authorList>
            <person name="Yakimov M.M."/>
            <person name="Crisafi F."/>
            <person name="Messina E."/>
            <person name="Smedile F."/>
            <person name="Lopatina A."/>
            <person name="Denaro R."/>
            <person name="Pieper D.H."/>
            <person name="Golyshin P.N."/>
            <person name="Giuliano L."/>
        </authorList>
    </citation>
    <scope>NUCLEOTIDE SEQUENCE [LARGE SCALE GENOMIC DNA]</scope>
    <source>
        <strain evidence="3">78-ME</strain>
    </source>
</reference>
<keyword evidence="1" id="KW-0472">Membrane</keyword>
<protein>
    <submittedName>
        <fullName evidence="2">Uncharacterized protein</fullName>
    </submittedName>
</protein>
<feature type="transmembrane region" description="Helical" evidence="1">
    <location>
        <begin position="56"/>
        <end position="77"/>
    </location>
</feature>
<organism evidence="2 3">
    <name type="scientific">Cycloclasticus zancles 78-ME</name>
    <dbReference type="NCBI Taxonomy" id="1198232"/>
    <lineage>
        <taxon>Bacteria</taxon>
        <taxon>Pseudomonadati</taxon>
        <taxon>Pseudomonadota</taxon>
        <taxon>Gammaproteobacteria</taxon>
        <taxon>Thiotrichales</taxon>
        <taxon>Piscirickettsiaceae</taxon>
        <taxon>Cycloclasticus</taxon>
    </lineage>
</organism>
<keyword evidence="1" id="KW-0812">Transmembrane</keyword>
<keyword evidence="3" id="KW-1185">Reference proteome</keyword>